<reference evidence="1 2" key="1">
    <citation type="submission" date="2017-10" db="EMBL/GenBank/DDBJ databases">
        <title>Resolving the taxonomy of Roseburia spp., Eubacterium rectale and Agathobacter spp. through phylogenomic analysis.</title>
        <authorList>
            <person name="Sheridan P.O."/>
            <person name="Walker A.W."/>
            <person name="Duncan S.H."/>
            <person name="Scott K.P."/>
            <person name="Toole P.W.O."/>
            <person name="Luis P."/>
            <person name="Flint H.J."/>
        </authorList>
    </citation>
    <scope>NUCLEOTIDE SEQUENCE [LARGE SCALE GENOMIC DNA]</scope>
    <source>
        <strain evidence="1 2">JK626</strain>
    </source>
</reference>
<dbReference type="EMBL" id="PDYF01000008">
    <property type="protein sequence ID" value="PHU35787.1"/>
    <property type="molecule type" value="Genomic_DNA"/>
</dbReference>
<gene>
    <name evidence="1" type="ORF">CSX01_04050</name>
</gene>
<dbReference type="Gene3D" id="1.10.150.240">
    <property type="entry name" value="Putative phosphatase, domain 2"/>
    <property type="match status" value="1"/>
</dbReference>
<keyword evidence="1" id="KW-0378">Hydrolase</keyword>
<dbReference type="InterPro" id="IPR023198">
    <property type="entry name" value="PGP-like_dom2"/>
</dbReference>
<dbReference type="GO" id="GO:0016787">
    <property type="term" value="F:hydrolase activity"/>
    <property type="evidence" value="ECO:0007669"/>
    <property type="project" value="UniProtKB-KW"/>
</dbReference>
<dbReference type="Gene3D" id="3.40.50.1000">
    <property type="entry name" value="HAD superfamily/HAD-like"/>
    <property type="match status" value="1"/>
</dbReference>
<dbReference type="NCBIfam" id="TIGR01509">
    <property type="entry name" value="HAD-SF-IA-v3"/>
    <property type="match status" value="1"/>
</dbReference>
<evidence type="ECO:0000313" key="2">
    <source>
        <dbReference type="Proteomes" id="UP000225889"/>
    </source>
</evidence>
<dbReference type="SUPFAM" id="SSF56784">
    <property type="entry name" value="HAD-like"/>
    <property type="match status" value="1"/>
</dbReference>
<comment type="caution">
    <text evidence="1">The sequence shown here is derived from an EMBL/GenBank/DDBJ whole genome shotgun (WGS) entry which is preliminary data.</text>
</comment>
<dbReference type="InterPro" id="IPR006439">
    <property type="entry name" value="HAD-SF_hydro_IA"/>
</dbReference>
<dbReference type="PANTHER" id="PTHR43611:SF3">
    <property type="entry name" value="FLAVIN MONONUCLEOTIDE HYDROLASE 1, CHLOROPLATIC"/>
    <property type="match status" value="1"/>
</dbReference>
<dbReference type="Proteomes" id="UP000225889">
    <property type="component" value="Unassembled WGS sequence"/>
</dbReference>
<dbReference type="InterPro" id="IPR023214">
    <property type="entry name" value="HAD_sf"/>
</dbReference>
<dbReference type="RefSeq" id="WP_099391526.1">
    <property type="nucleotide sequence ID" value="NZ_PDYF01000008.1"/>
</dbReference>
<sequence length="201" mass="23456">MIKTIIFDIGGVLIGYNWLDFLTQLFNGDEDLAKRLKEQIFKNWAEVDRGVLSDEELLDLFSKDAPELRKEIEYFWEHVGEALWQFDFTKDWLKELKARGYQLLYLSNWSQHVRDCAEKQLDFLPLMDGGVFSYKVKLIKPDHAIYQEIIKKYNLTPSECVFLDDKLENCEAARECGLHAVQVVDHNHDIALAGLEALLEK</sequence>
<reference evidence="1 2" key="2">
    <citation type="submission" date="2017-10" db="EMBL/GenBank/DDBJ databases">
        <authorList>
            <person name="Banno H."/>
            <person name="Chua N.-H."/>
        </authorList>
    </citation>
    <scope>NUCLEOTIDE SEQUENCE [LARGE SCALE GENOMIC DNA]</scope>
    <source>
        <strain evidence="1 2">JK626</strain>
    </source>
</reference>
<dbReference type="PRINTS" id="PR00413">
    <property type="entry name" value="HADHALOGNASE"/>
</dbReference>
<dbReference type="CDD" id="cd02603">
    <property type="entry name" value="HAD_sEH-N_like"/>
    <property type="match status" value="1"/>
</dbReference>
<dbReference type="Pfam" id="PF00702">
    <property type="entry name" value="Hydrolase"/>
    <property type="match status" value="1"/>
</dbReference>
<name>A0A2G3DXK7_9FIRM</name>
<proteinExistence type="predicted"/>
<dbReference type="AlphaFoldDB" id="A0A2G3DXK7"/>
<dbReference type="SFLD" id="SFLDS00003">
    <property type="entry name" value="Haloacid_Dehalogenase"/>
    <property type="match status" value="1"/>
</dbReference>
<dbReference type="InterPro" id="IPR036412">
    <property type="entry name" value="HAD-like_sf"/>
</dbReference>
<dbReference type="PANTHER" id="PTHR43611">
    <property type="entry name" value="ALPHA-D-GLUCOSE 1-PHOSPHATE PHOSPHATASE"/>
    <property type="match status" value="1"/>
</dbReference>
<evidence type="ECO:0000313" key="1">
    <source>
        <dbReference type="EMBL" id="PHU35787.1"/>
    </source>
</evidence>
<protein>
    <submittedName>
        <fullName evidence="1">Hydrolase</fullName>
    </submittedName>
</protein>
<dbReference type="SFLD" id="SFLDG01129">
    <property type="entry name" value="C1.5:_HAD__Beta-PGM__Phosphata"/>
    <property type="match status" value="1"/>
</dbReference>
<organism evidence="1 2">
    <name type="scientific">Pseudobutyrivibrio ruminis</name>
    <dbReference type="NCBI Taxonomy" id="46206"/>
    <lineage>
        <taxon>Bacteria</taxon>
        <taxon>Bacillati</taxon>
        <taxon>Bacillota</taxon>
        <taxon>Clostridia</taxon>
        <taxon>Lachnospirales</taxon>
        <taxon>Lachnospiraceae</taxon>
        <taxon>Pseudobutyrivibrio</taxon>
    </lineage>
</organism>
<accession>A0A2G3DXK7</accession>